<dbReference type="GO" id="GO:0050660">
    <property type="term" value="F:flavin adenine dinucleotide binding"/>
    <property type="evidence" value="ECO:0007669"/>
    <property type="project" value="TreeGrafter"/>
</dbReference>
<evidence type="ECO:0000259" key="7">
    <source>
        <dbReference type="PROSITE" id="PS50132"/>
    </source>
</evidence>
<evidence type="ECO:0000313" key="8">
    <source>
        <dbReference type="EMBL" id="KAG2229496.1"/>
    </source>
</evidence>
<keyword evidence="6" id="KW-0472">Membrane</keyword>
<evidence type="ECO:0000256" key="6">
    <source>
        <dbReference type="SAM" id="Phobius"/>
    </source>
</evidence>
<dbReference type="EMBL" id="JAEPRE010000269">
    <property type="protein sequence ID" value="KAG2229496.1"/>
    <property type="molecule type" value="Genomic_DNA"/>
</dbReference>
<comment type="similarity">
    <text evidence="1">Belongs to the FAD-dependent oxidoreductase family.</text>
</comment>
<comment type="caution">
    <text evidence="8">The sequence shown here is derived from an EMBL/GenBank/DDBJ whole genome shotgun (WGS) entry which is preliminary data.</text>
</comment>
<keyword evidence="6" id="KW-0812">Transmembrane</keyword>
<evidence type="ECO:0000256" key="1">
    <source>
        <dbReference type="ARBA" id="ARBA00006442"/>
    </source>
</evidence>
<evidence type="ECO:0000256" key="2">
    <source>
        <dbReference type="ARBA" id="ARBA00022630"/>
    </source>
</evidence>
<dbReference type="InterPro" id="IPR036188">
    <property type="entry name" value="FAD/NAD-bd_sf"/>
</dbReference>
<dbReference type="InterPro" id="IPR044926">
    <property type="entry name" value="RGS_subdomain_2"/>
</dbReference>
<feature type="transmembrane region" description="Helical" evidence="6">
    <location>
        <begin position="133"/>
        <end position="152"/>
    </location>
</feature>
<evidence type="ECO:0000256" key="5">
    <source>
        <dbReference type="SAM" id="MobiDB-lite"/>
    </source>
</evidence>
<dbReference type="PANTHER" id="PTHR43735:SF3">
    <property type="entry name" value="FERROPTOSIS SUPPRESSOR PROTEIN 1"/>
    <property type="match status" value="1"/>
</dbReference>
<dbReference type="SMART" id="SM00315">
    <property type="entry name" value="RGS"/>
    <property type="match status" value="1"/>
</dbReference>
<evidence type="ECO:0000256" key="4">
    <source>
        <dbReference type="ARBA" id="ARBA00023002"/>
    </source>
</evidence>
<evidence type="ECO:0000256" key="3">
    <source>
        <dbReference type="ARBA" id="ARBA00022827"/>
    </source>
</evidence>
<reference evidence="8" key="1">
    <citation type="submission" date="2021-01" db="EMBL/GenBank/DDBJ databases">
        <title>Metabolic potential, ecology and presence of endohyphal bacteria is reflected in genomic diversity of Mucoromycotina.</title>
        <authorList>
            <person name="Muszewska A."/>
            <person name="Okrasinska A."/>
            <person name="Steczkiewicz K."/>
            <person name="Drgas O."/>
            <person name="Orlowska M."/>
            <person name="Perlinska-Lenart U."/>
            <person name="Aleksandrzak-Piekarczyk T."/>
            <person name="Szatraj K."/>
            <person name="Zielenkiewicz U."/>
            <person name="Pilsyk S."/>
            <person name="Malc E."/>
            <person name="Mieczkowski P."/>
            <person name="Kruszewska J.S."/>
            <person name="Biernat P."/>
            <person name="Pawlowska J."/>
        </authorList>
    </citation>
    <scope>NUCLEOTIDE SEQUENCE</scope>
    <source>
        <strain evidence="8">WA0000018081</strain>
    </source>
</reference>
<keyword evidence="3" id="KW-0274">FAD</keyword>
<dbReference type="AlphaFoldDB" id="A0A8H7SI53"/>
<dbReference type="PANTHER" id="PTHR43735">
    <property type="entry name" value="APOPTOSIS-INDUCING FACTOR 1"/>
    <property type="match status" value="1"/>
</dbReference>
<dbReference type="GO" id="GO:0004174">
    <property type="term" value="F:electron-transferring-flavoprotein dehydrogenase activity"/>
    <property type="evidence" value="ECO:0007669"/>
    <property type="project" value="TreeGrafter"/>
</dbReference>
<keyword evidence="9" id="KW-1185">Reference proteome</keyword>
<dbReference type="SUPFAM" id="SSF48097">
    <property type="entry name" value="Regulator of G-protein signaling, RGS"/>
    <property type="match status" value="1"/>
</dbReference>
<dbReference type="InterPro" id="IPR016137">
    <property type="entry name" value="RGS"/>
</dbReference>
<dbReference type="PROSITE" id="PS50132">
    <property type="entry name" value="RGS"/>
    <property type="match status" value="1"/>
</dbReference>
<keyword evidence="4" id="KW-0560">Oxidoreductase</keyword>
<name>A0A8H7SI53_9FUNG</name>
<dbReference type="GO" id="GO:0005737">
    <property type="term" value="C:cytoplasm"/>
    <property type="evidence" value="ECO:0007669"/>
    <property type="project" value="TreeGrafter"/>
</dbReference>
<dbReference type="Gene3D" id="3.50.50.100">
    <property type="match status" value="1"/>
</dbReference>
<keyword evidence="2" id="KW-0285">Flavoprotein</keyword>
<dbReference type="InterPro" id="IPR023753">
    <property type="entry name" value="FAD/NAD-binding_dom"/>
</dbReference>
<accession>A0A8H7SI53</accession>
<feature type="region of interest" description="Disordered" evidence="5">
    <location>
        <begin position="568"/>
        <end position="593"/>
    </location>
</feature>
<proteinExistence type="inferred from homology"/>
<sequence length="615" mass="68887">MFSRFKRNTKGSSIHLNELIADIPDFSLDEVLKDPMLLTAFEDYLTQTWSQENLLFIEAMNQLRHESGTPEDIEKIFTRIYDTFVLLDAPLELNVNTQERVKEQLKSLRWSVISRDDALDLLKETEQEVLSMLVLYTIIIHTIIAVIDLFFFKKICSSNKSKINTGPISILQKRVVIIGGGFTGFAVGSALDPMPLFHVTLIDTKDSFEYTPQIVSKVVNAEKISSLRFTHGSYIVNGKVIIGYVEDICEDAKCVKVNDEKIYFDYLVIGTGSSYSCQLKSSDSSSLYRTAGLNQISTEIENAKHILIVGAGLVGCELAVAIGKKQQDALYPVKKQIVLIEARDKIIYRTDEKQRKRAEEYLTSLGVEILVNERITSCNTQDHNVYYGSSGNKYSEQDFLVLMATGVKLNTSFILTSTNEPPLDACVDVNGSIRVRPTLQIEHWKYNNIFAGGDVTNVIEEKTAYAATLAGVCIARNICRMEKGKDPIAQGTKGLLAPPTKALHGVESLGGLGKKRLSFFERKLSFLNPTWQVLKYFNEKQFFKIVQETSKKSNILGKFPKTLELPDQTQSLRPEDASSSVTSSRIDLSREGASGIPNDKHLLSECLSKRTCNFE</sequence>
<dbReference type="Proteomes" id="UP000613177">
    <property type="component" value="Unassembled WGS sequence"/>
</dbReference>
<protein>
    <recommendedName>
        <fullName evidence="7">RGS domain-containing protein</fullName>
    </recommendedName>
</protein>
<dbReference type="InterPro" id="IPR036305">
    <property type="entry name" value="RGS_sf"/>
</dbReference>
<evidence type="ECO:0000313" key="9">
    <source>
        <dbReference type="Proteomes" id="UP000613177"/>
    </source>
</evidence>
<feature type="compositionally biased region" description="Polar residues" evidence="5">
    <location>
        <begin position="568"/>
        <end position="586"/>
    </location>
</feature>
<keyword evidence="6" id="KW-1133">Transmembrane helix</keyword>
<organism evidence="8 9">
    <name type="scientific">Thamnidium elegans</name>
    <dbReference type="NCBI Taxonomy" id="101142"/>
    <lineage>
        <taxon>Eukaryota</taxon>
        <taxon>Fungi</taxon>
        <taxon>Fungi incertae sedis</taxon>
        <taxon>Mucoromycota</taxon>
        <taxon>Mucoromycotina</taxon>
        <taxon>Mucoromycetes</taxon>
        <taxon>Mucorales</taxon>
        <taxon>Mucorineae</taxon>
        <taxon>Mucoraceae</taxon>
        <taxon>Thamnidium</taxon>
    </lineage>
</organism>
<gene>
    <name evidence="8" type="ORF">INT48_003858</name>
</gene>
<dbReference type="Pfam" id="PF00615">
    <property type="entry name" value="RGS"/>
    <property type="match status" value="1"/>
</dbReference>
<feature type="domain" description="RGS" evidence="7">
    <location>
        <begin position="27"/>
        <end position="90"/>
    </location>
</feature>
<dbReference type="Gene3D" id="1.10.167.10">
    <property type="entry name" value="Regulator of G-protein Signalling 4, domain 2"/>
    <property type="match status" value="1"/>
</dbReference>
<dbReference type="SUPFAM" id="SSF51905">
    <property type="entry name" value="FAD/NAD(P)-binding domain"/>
    <property type="match status" value="2"/>
</dbReference>
<dbReference type="Pfam" id="PF07992">
    <property type="entry name" value="Pyr_redox_2"/>
    <property type="match status" value="1"/>
</dbReference>